<dbReference type="CDD" id="cd02440">
    <property type="entry name" value="AdoMet_MTases"/>
    <property type="match status" value="1"/>
</dbReference>
<dbReference type="KEGG" id="carh:EGY05_23645"/>
<comment type="caution">
    <text evidence="1">The sequence shown here is derived from an EMBL/GenBank/DDBJ whole genome shotgun (WGS) entry which is preliminary data.</text>
</comment>
<organism evidence="1 2">
    <name type="scientific">Chryseobacterium arthrosphaerae</name>
    <dbReference type="NCBI Taxonomy" id="651561"/>
    <lineage>
        <taxon>Bacteria</taxon>
        <taxon>Pseudomonadati</taxon>
        <taxon>Bacteroidota</taxon>
        <taxon>Flavobacteriia</taxon>
        <taxon>Flavobacteriales</taxon>
        <taxon>Weeksellaceae</taxon>
        <taxon>Chryseobacterium group</taxon>
        <taxon>Chryseobacterium</taxon>
    </lineage>
</organism>
<dbReference type="RefSeq" id="WP_065400230.1">
    <property type="nucleotide sequence ID" value="NZ_CP033811.1"/>
</dbReference>
<dbReference type="Pfam" id="PF13489">
    <property type="entry name" value="Methyltransf_23"/>
    <property type="match status" value="1"/>
</dbReference>
<dbReference type="InterPro" id="IPR029063">
    <property type="entry name" value="SAM-dependent_MTases_sf"/>
</dbReference>
<gene>
    <name evidence="1" type="ORF">BBI00_17900</name>
</gene>
<accession>A0A1B8ZJ05</accession>
<dbReference type="STRING" id="651561.BBI00_17900"/>
<dbReference type="EMBL" id="MAYG01000012">
    <property type="protein sequence ID" value="OCA71583.1"/>
    <property type="molecule type" value="Genomic_DNA"/>
</dbReference>
<protein>
    <recommendedName>
        <fullName evidence="3">Class I SAM-dependent methyltransferase</fullName>
    </recommendedName>
</protein>
<dbReference type="OrthoDB" id="9778208at2"/>
<dbReference type="AlphaFoldDB" id="A0A1B8ZJ05"/>
<name>A0A1B8ZJ05_9FLAO</name>
<dbReference type="Gene3D" id="3.40.50.150">
    <property type="entry name" value="Vaccinia Virus protein VP39"/>
    <property type="match status" value="1"/>
</dbReference>
<evidence type="ECO:0000313" key="2">
    <source>
        <dbReference type="Proteomes" id="UP000093432"/>
    </source>
</evidence>
<reference evidence="2" key="1">
    <citation type="submission" date="2016-07" db="EMBL/GenBank/DDBJ databases">
        <authorList>
            <person name="Florea S."/>
            <person name="Webb J.S."/>
            <person name="Jaromczyk J."/>
            <person name="Schardl C.L."/>
        </authorList>
    </citation>
    <scope>NUCLEOTIDE SEQUENCE [LARGE SCALE GENOMIC DNA]</scope>
    <source>
        <strain evidence="2">CC-VM-7</strain>
    </source>
</reference>
<dbReference type="SUPFAM" id="SSF53335">
    <property type="entry name" value="S-adenosyl-L-methionine-dependent methyltransferases"/>
    <property type="match status" value="1"/>
</dbReference>
<dbReference type="Proteomes" id="UP000093432">
    <property type="component" value="Unassembled WGS sequence"/>
</dbReference>
<proteinExistence type="predicted"/>
<evidence type="ECO:0008006" key="3">
    <source>
        <dbReference type="Google" id="ProtNLM"/>
    </source>
</evidence>
<sequence length="235" mass="27043">MENYKNKVQNSAQFYNSSFLDFDFKLTELNYLSLKPYFKGDSALELGPALGHMTKYLVNDFSSLDLVEGSQNLLNQIPDYPNVTKHNSYFEEFKTDKKFDTIIMSHVLEHIENPVDVLKLVYSWLSDSGIFLISVPNAKSIHRLAAVEMGLLKSEYELNQRDHELGHYRVYDLDSLKDDITKAGYKIIDEGGIFFKPVSNGQIENNWNEAMIEGFYKLGKKFPHHCAEIYVACSK</sequence>
<evidence type="ECO:0000313" key="1">
    <source>
        <dbReference type="EMBL" id="OCA71583.1"/>
    </source>
</evidence>
<dbReference type="PANTHER" id="PTHR43861">
    <property type="entry name" value="TRANS-ACONITATE 2-METHYLTRANSFERASE-RELATED"/>
    <property type="match status" value="1"/>
</dbReference>